<feature type="compositionally biased region" description="Basic and acidic residues" evidence="1">
    <location>
        <begin position="346"/>
        <end position="357"/>
    </location>
</feature>
<name>A0ABU4HKT5_9ACTN</name>
<accession>A0ABU4HKT5</accession>
<dbReference type="EMBL" id="JAWSTH010000010">
    <property type="protein sequence ID" value="MDW5593908.1"/>
    <property type="molecule type" value="Genomic_DNA"/>
</dbReference>
<reference evidence="3" key="1">
    <citation type="submission" date="2023-07" db="EMBL/GenBank/DDBJ databases">
        <title>Conexibacter stalactiti sp. nov., isolated from stalactites in a lava cave and emended description of the genus Conexibacter.</title>
        <authorList>
            <person name="Lee S.D."/>
        </authorList>
    </citation>
    <scope>NUCLEOTIDE SEQUENCE [LARGE SCALE GENOMIC DNA]</scope>
    <source>
        <strain evidence="3">KCTC 39840</strain>
    </source>
</reference>
<feature type="region of interest" description="Disordered" evidence="1">
    <location>
        <begin position="331"/>
        <end position="357"/>
    </location>
</feature>
<organism evidence="2 3">
    <name type="scientific">Conexibacter stalactiti</name>
    <dbReference type="NCBI Taxonomy" id="1940611"/>
    <lineage>
        <taxon>Bacteria</taxon>
        <taxon>Bacillati</taxon>
        <taxon>Actinomycetota</taxon>
        <taxon>Thermoleophilia</taxon>
        <taxon>Solirubrobacterales</taxon>
        <taxon>Conexibacteraceae</taxon>
        <taxon>Conexibacter</taxon>
    </lineage>
</organism>
<gene>
    <name evidence="2" type="ORF">R7226_06155</name>
</gene>
<comment type="caution">
    <text evidence="2">The sequence shown here is derived from an EMBL/GenBank/DDBJ whole genome shotgun (WGS) entry which is preliminary data.</text>
</comment>
<keyword evidence="3" id="KW-1185">Reference proteome</keyword>
<feature type="compositionally biased region" description="Basic residues" evidence="1">
    <location>
        <begin position="336"/>
        <end position="345"/>
    </location>
</feature>
<evidence type="ECO:0000256" key="1">
    <source>
        <dbReference type="SAM" id="MobiDB-lite"/>
    </source>
</evidence>
<dbReference type="RefSeq" id="WP_318596167.1">
    <property type="nucleotide sequence ID" value="NZ_JAWSTH010000010.1"/>
</dbReference>
<proteinExistence type="predicted"/>
<protein>
    <submittedName>
        <fullName evidence="2">Uncharacterized protein</fullName>
    </submittedName>
</protein>
<evidence type="ECO:0000313" key="3">
    <source>
        <dbReference type="Proteomes" id="UP001284601"/>
    </source>
</evidence>
<reference evidence="2 3" key="2">
    <citation type="submission" date="2023-10" db="EMBL/GenBank/DDBJ databases">
        <authorList>
            <person name="Han X.F."/>
        </authorList>
    </citation>
    <scope>NUCLEOTIDE SEQUENCE [LARGE SCALE GENOMIC DNA]</scope>
    <source>
        <strain evidence="2 3">KCTC 39840</strain>
    </source>
</reference>
<dbReference type="Proteomes" id="UP001284601">
    <property type="component" value="Unassembled WGS sequence"/>
</dbReference>
<evidence type="ECO:0000313" key="2">
    <source>
        <dbReference type="EMBL" id="MDW5593908.1"/>
    </source>
</evidence>
<sequence length="357" mass="38821">MPTSALRRSLDAALLDFAWSEWAQMGVLASAPRRSPWAEDPEALIVFTLEVARDDPRLFDELLDWLLRNEPLVSVRRLRSFAVGPEDRRLVEGSLAWVDAHRPRARLRGRRPRQEVELVPLFTESGFPMREPDPSFLSAGFVRPPVEPSRKSQAPDLRAPVNFAFRLRQVLGLGVRAEVVRLLLTSAAPSMSTADLGAGAGYARRNVLDAVGALQEGGVVSAVRGAGGQRFAIDRVAWAGLLGVGEEELPEARAWPQLLGALVRVRRWLTDVESEELSDYIRASRAGDLLEEIAAPLSIAGLALANSAGAEAAWSDLERTVASAVTALGVPGGSARRQRGRRAPARRSDGAVERLAR</sequence>